<feature type="region of interest" description="Disordered" evidence="2">
    <location>
        <begin position="288"/>
        <end position="312"/>
    </location>
</feature>
<evidence type="ECO:0000313" key="5">
    <source>
        <dbReference type="Proteomes" id="UP001327560"/>
    </source>
</evidence>
<name>A0AAQ3JSS9_9LILI</name>
<dbReference type="EMBL" id="CP136890">
    <property type="protein sequence ID" value="WOK95659.1"/>
    <property type="molecule type" value="Genomic_DNA"/>
</dbReference>
<feature type="region of interest" description="Disordered" evidence="2">
    <location>
        <begin position="78"/>
        <end position="106"/>
    </location>
</feature>
<sequence length="312" mass="34171">MAAAGDYFDQLSSCLMIREHESDDQDNGVKELARLVSKLNPSAEEFVPLSCHPTAAASPISVYTPASVASWNRHGAVIDDGEGSSNHLPPRRRKNKQRRRINDRVNGAQKEDCIRRTVYVSDVDQHVSEEQLAGIFSGCGKVLDCRICGDPNSLLRFAFVEYANENGASEALNLDGTVLGNYPLKVMPSKTAILPVNPTFLPRSEDEREMCARTIYCTDIDKQISQADVKNFFETFCGKVSGLRLLGDRLHSTRIAFIEFVEAESAIIALNCSGFLLGSCPIRVSPSKTPLRHTASSPGPAETSMTTNQGLF</sequence>
<dbReference type="FunFam" id="3.30.70.330:FF:000665">
    <property type="entry name" value="Polyadenylate-binding protein-interacting protein 10"/>
    <property type="match status" value="1"/>
</dbReference>
<keyword evidence="1" id="KW-0694">RNA-binding</keyword>
<feature type="domain" description="RRM" evidence="3">
    <location>
        <begin position="116"/>
        <end position="191"/>
    </location>
</feature>
<protein>
    <submittedName>
        <fullName evidence="4">Polyadenylate-binding protein-interacting protein 10-like</fullName>
    </submittedName>
</protein>
<dbReference type="InterPro" id="IPR034825">
    <property type="entry name" value="CID8-like_RRM2"/>
</dbReference>
<dbReference type="InterPro" id="IPR035979">
    <property type="entry name" value="RBD_domain_sf"/>
</dbReference>
<reference evidence="4 5" key="1">
    <citation type="submission" date="2023-10" db="EMBL/GenBank/DDBJ databases">
        <title>Chromosome-scale genome assembly provides insights into flower coloration mechanisms of Canna indica.</title>
        <authorList>
            <person name="Li C."/>
        </authorList>
    </citation>
    <scope>NUCLEOTIDE SEQUENCE [LARGE SCALE GENOMIC DNA]</scope>
    <source>
        <tissue evidence="4">Flower</tissue>
    </source>
</reference>
<dbReference type="Pfam" id="PF00076">
    <property type="entry name" value="RRM_1"/>
    <property type="match status" value="2"/>
</dbReference>
<feature type="compositionally biased region" description="Polar residues" evidence="2">
    <location>
        <begin position="303"/>
        <end position="312"/>
    </location>
</feature>
<evidence type="ECO:0000256" key="1">
    <source>
        <dbReference type="PROSITE-ProRule" id="PRU00176"/>
    </source>
</evidence>
<dbReference type="SMART" id="SM00360">
    <property type="entry name" value="RRM"/>
    <property type="match status" value="2"/>
</dbReference>
<dbReference type="PROSITE" id="PS50102">
    <property type="entry name" value="RRM"/>
    <property type="match status" value="2"/>
</dbReference>
<dbReference type="InterPro" id="IPR000504">
    <property type="entry name" value="RRM_dom"/>
</dbReference>
<dbReference type="Proteomes" id="UP001327560">
    <property type="component" value="Chromosome 1"/>
</dbReference>
<dbReference type="Gene3D" id="3.30.70.330">
    <property type="match status" value="2"/>
</dbReference>
<keyword evidence="5" id="KW-1185">Reference proteome</keyword>
<feature type="domain" description="RRM" evidence="3">
    <location>
        <begin position="213"/>
        <end position="289"/>
    </location>
</feature>
<dbReference type="AlphaFoldDB" id="A0AAQ3JSS9"/>
<evidence type="ECO:0000313" key="4">
    <source>
        <dbReference type="EMBL" id="WOK95659.1"/>
    </source>
</evidence>
<feature type="compositionally biased region" description="Basic residues" evidence="2">
    <location>
        <begin position="89"/>
        <end position="101"/>
    </location>
</feature>
<evidence type="ECO:0000256" key="2">
    <source>
        <dbReference type="SAM" id="MobiDB-lite"/>
    </source>
</evidence>
<dbReference type="GO" id="GO:0003723">
    <property type="term" value="F:RNA binding"/>
    <property type="evidence" value="ECO:0007669"/>
    <property type="project" value="UniProtKB-UniRule"/>
</dbReference>
<gene>
    <name evidence="4" type="ORF">Cni_G04366</name>
</gene>
<evidence type="ECO:0000259" key="3">
    <source>
        <dbReference type="PROSITE" id="PS50102"/>
    </source>
</evidence>
<proteinExistence type="predicted"/>
<dbReference type="PANTHER" id="PTHR32343:SF22">
    <property type="entry name" value="LD29830P"/>
    <property type="match status" value="1"/>
</dbReference>
<dbReference type="CDD" id="cd12460">
    <property type="entry name" value="RRM2_CID8_like"/>
    <property type="match status" value="1"/>
</dbReference>
<organism evidence="4 5">
    <name type="scientific">Canna indica</name>
    <name type="common">Indian-shot</name>
    <dbReference type="NCBI Taxonomy" id="4628"/>
    <lineage>
        <taxon>Eukaryota</taxon>
        <taxon>Viridiplantae</taxon>
        <taxon>Streptophyta</taxon>
        <taxon>Embryophyta</taxon>
        <taxon>Tracheophyta</taxon>
        <taxon>Spermatophyta</taxon>
        <taxon>Magnoliopsida</taxon>
        <taxon>Liliopsida</taxon>
        <taxon>Zingiberales</taxon>
        <taxon>Cannaceae</taxon>
        <taxon>Canna</taxon>
    </lineage>
</organism>
<dbReference type="InterPro" id="IPR012677">
    <property type="entry name" value="Nucleotide-bd_a/b_plait_sf"/>
</dbReference>
<accession>A0AAQ3JSS9</accession>
<dbReference type="SUPFAM" id="SSF54928">
    <property type="entry name" value="RNA-binding domain, RBD"/>
    <property type="match status" value="2"/>
</dbReference>
<dbReference type="PANTHER" id="PTHR32343">
    <property type="entry name" value="SERINE/ARGININE-RICH SPLICING FACTOR"/>
    <property type="match status" value="1"/>
</dbReference>